<evidence type="ECO:0000256" key="1">
    <source>
        <dbReference type="ARBA" id="ARBA00004141"/>
    </source>
</evidence>
<sequence>MSTQSGQHLHPKRKRFYTVQSTAVTVLAVLGVLYTLYFARSLLLPVAVALMLHLLFSPLISWARRHGIHSTISAVLIIGLLLSALFGAGAALVDPASEWLKQAPTNVRQLAREFEQVKQPLEGIKELSEEVTEITEIDSGKPKPPSVKINDPTALDRVMQNMPEFATSLAIMFLTAFFLMAGGDAQSRRILAFGRSWKAKRRIIRVTREIQAEVSRHLRTVTLINIGLGVAVALALWQIDVPNPPLWGTMVAVLNFAPYVGAIVSTVILTVVGISTFGDLGDALTVPGLFLLLNATEFALITPLLLGRSLSLNPLVVFLAVIAWGWMWGIAGALIAVPLVSTAKVILSHAERTRPLARLLES</sequence>
<dbReference type="GO" id="GO:0055085">
    <property type="term" value="P:transmembrane transport"/>
    <property type="evidence" value="ECO:0007669"/>
    <property type="project" value="TreeGrafter"/>
</dbReference>
<dbReference type="EMBL" id="JAZHOG010000011">
    <property type="protein sequence ID" value="MEJ8569146.1"/>
    <property type="molecule type" value="Genomic_DNA"/>
</dbReference>
<feature type="transmembrane region" description="Helical" evidence="6">
    <location>
        <begin position="74"/>
        <end position="93"/>
    </location>
</feature>
<feature type="transmembrane region" description="Helical" evidence="6">
    <location>
        <begin position="218"/>
        <end position="239"/>
    </location>
</feature>
<evidence type="ECO:0000313" key="8">
    <source>
        <dbReference type="Proteomes" id="UP001359886"/>
    </source>
</evidence>
<accession>A0AAW9RH87</accession>
<dbReference type="RefSeq" id="WP_354696468.1">
    <property type="nucleotide sequence ID" value="NZ_JAZHOG010000011.1"/>
</dbReference>
<evidence type="ECO:0000256" key="2">
    <source>
        <dbReference type="ARBA" id="ARBA00009773"/>
    </source>
</evidence>
<reference evidence="7 8" key="1">
    <citation type="submission" date="2024-02" db="EMBL/GenBank/DDBJ databases">
        <title>A novel Wenzhouxiangellaceae bacterium, isolated from coastal sediments.</title>
        <authorList>
            <person name="Du Z.-J."/>
            <person name="Ye Y.-Q."/>
            <person name="Zhang X.-Y."/>
        </authorList>
    </citation>
    <scope>NUCLEOTIDE SEQUENCE [LARGE SCALE GENOMIC DNA]</scope>
    <source>
        <strain evidence="7 8">CH-27</strain>
    </source>
</reference>
<comment type="subcellular location">
    <subcellularLocation>
        <location evidence="1">Membrane</location>
        <topology evidence="1">Multi-pass membrane protein</topology>
    </subcellularLocation>
</comment>
<evidence type="ECO:0000256" key="5">
    <source>
        <dbReference type="ARBA" id="ARBA00023136"/>
    </source>
</evidence>
<dbReference type="AlphaFoldDB" id="A0AAW9RH87"/>
<dbReference type="Pfam" id="PF01594">
    <property type="entry name" value="AI-2E_transport"/>
    <property type="match status" value="1"/>
</dbReference>
<keyword evidence="4 6" id="KW-1133">Transmembrane helix</keyword>
<keyword evidence="3 6" id="KW-0812">Transmembrane</keyword>
<feature type="transmembrane region" description="Helical" evidence="6">
    <location>
        <begin position="42"/>
        <end position="62"/>
    </location>
</feature>
<keyword evidence="8" id="KW-1185">Reference proteome</keyword>
<evidence type="ECO:0000256" key="4">
    <source>
        <dbReference type="ARBA" id="ARBA00022989"/>
    </source>
</evidence>
<dbReference type="PANTHER" id="PTHR21716:SF16">
    <property type="entry name" value="BLL1467 PROTEIN"/>
    <property type="match status" value="1"/>
</dbReference>
<feature type="transmembrane region" description="Helical" evidence="6">
    <location>
        <begin position="16"/>
        <end position="36"/>
    </location>
</feature>
<feature type="transmembrane region" description="Helical" evidence="6">
    <location>
        <begin position="316"/>
        <end position="340"/>
    </location>
</feature>
<organism evidence="7 8">
    <name type="scientific">Elongatibacter sediminis</name>
    <dbReference type="NCBI Taxonomy" id="3119006"/>
    <lineage>
        <taxon>Bacteria</taxon>
        <taxon>Pseudomonadati</taxon>
        <taxon>Pseudomonadota</taxon>
        <taxon>Gammaproteobacteria</taxon>
        <taxon>Chromatiales</taxon>
        <taxon>Wenzhouxiangellaceae</taxon>
        <taxon>Elongatibacter</taxon>
    </lineage>
</organism>
<evidence type="ECO:0000313" key="7">
    <source>
        <dbReference type="EMBL" id="MEJ8569146.1"/>
    </source>
</evidence>
<dbReference type="PANTHER" id="PTHR21716">
    <property type="entry name" value="TRANSMEMBRANE PROTEIN"/>
    <property type="match status" value="1"/>
</dbReference>
<keyword evidence="5 6" id="KW-0472">Membrane</keyword>
<dbReference type="Proteomes" id="UP001359886">
    <property type="component" value="Unassembled WGS sequence"/>
</dbReference>
<gene>
    <name evidence="7" type="ORF">V3330_16060</name>
</gene>
<evidence type="ECO:0000256" key="6">
    <source>
        <dbReference type="SAM" id="Phobius"/>
    </source>
</evidence>
<feature type="transmembrane region" description="Helical" evidence="6">
    <location>
        <begin position="165"/>
        <end position="183"/>
    </location>
</feature>
<feature type="transmembrane region" description="Helical" evidence="6">
    <location>
        <begin position="289"/>
        <end position="310"/>
    </location>
</feature>
<proteinExistence type="inferred from homology"/>
<comment type="caution">
    <text evidence="7">The sequence shown here is derived from an EMBL/GenBank/DDBJ whole genome shotgun (WGS) entry which is preliminary data.</text>
</comment>
<evidence type="ECO:0000256" key="3">
    <source>
        <dbReference type="ARBA" id="ARBA00022692"/>
    </source>
</evidence>
<dbReference type="GO" id="GO:0016020">
    <property type="term" value="C:membrane"/>
    <property type="evidence" value="ECO:0007669"/>
    <property type="project" value="UniProtKB-SubCell"/>
</dbReference>
<name>A0AAW9RH87_9GAMM</name>
<feature type="transmembrane region" description="Helical" evidence="6">
    <location>
        <begin position="259"/>
        <end position="277"/>
    </location>
</feature>
<dbReference type="InterPro" id="IPR002549">
    <property type="entry name" value="AI-2E-like"/>
</dbReference>
<protein>
    <submittedName>
        <fullName evidence="7">AI-2E family transporter</fullName>
    </submittedName>
</protein>
<comment type="similarity">
    <text evidence="2">Belongs to the autoinducer-2 exporter (AI-2E) (TC 2.A.86) family.</text>
</comment>